<keyword evidence="2" id="KW-1185">Reference proteome</keyword>
<dbReference type="EMBL" id="UZAH01028343">
    <property type="protein sequence ID" value="VDO99500.1"/>
    <property type="molecule type" value="Genomic_DNA"/>
</dbReference>
<evidence type="ECO:0000313" key="1">
    <source>
        <dbReference type="EMBL" id="VDO99500.1"/>
    </source>
</evidence>
<organism evidence="2 3">
    <name type="scientific">Heligmosomoides polygyrus</name>
    <name type="common">Parasitic roundworm</name>
    <dbReference type="NCBI Taxonomy" id="6339"/>
    <lineage>
        <taxon>Eukaryota</taxon>
        <taxon>Metazoa</taxon>
        <taxon>Ecdysozoa</taxon>
        <taxon>Nematoda</taxon>
        <taxon>Chromadorea</taxon>
        <taxon>Rhabditida</taxon>
        <taxon>Rhabditina</taxon>
        <taxon>Rhabditomorpha</taxon>
        <taxon>Strongyloidea</taxon>
        <taxon>Heligmosomidae</taxon>
        <taxon>Heligmosomoides</taxon>
    </lineage>
</organism>
<name>A0A183G014_HELPZ</name>
<dbReference type="Proteomes" id="UP000050761">
    <property type="component" value="Unassembled WGS sequence"/>
</dbReference>
<protein>
    <submittedName>
        <fullName evidence="3">Endo/exonuclease/phosphatase domain-containing protein</fullName>
    </submittedName>
</protein>
<dbReference type="InterPro" id="IPR036691">
    <property type="entry name" value="Endo/exonu/phosph_ase_sf"/>
</dbReference>
<dbReference type="WBParaSite" id="HPBE_0001439201-mRNA-1">
    <property type="protein sequence ID" value="HPBE_0001439201-mRNA-1"/>
    <property type="gene ID" value="HPBE_0001439201"/>
</dbReference>
<accession>A0A183G014</accession>
<proteinExistence type="predicted"/>
<dbReference type="AlphaFoldDB" id="A0A183G014"/>
<reference evidence="3" key="2">
    <citation type="submission" date="2019-09" db="UniProtKB">
        <authorList>
            <consortium name="WormBaseParasite"/>
        </authorList>
    </citation>
    <scope>IDENTIFICATION</scope>
</reference>
<sequence>MRQQRSRRRWCPRQHALGHELEKFYKEDHTFYKVIVGDFNTKIGHEGRRKNFTSEPTAWSGTSKKPPSLRCTWESLGGQFHNENSQFQKPPSLRCTWESLGGQFHNEIDHIIFNCKYCLTDVSVVPKFYTGSDQRLLSARFRFSRHGEKAAKFKKRSPRTTINWNLYTSLAGLWEDAVMDNVDELRAPYPR</sequence>
<evidence type="ECO:0000313" key="2">
    <source>
        <dbReference type="Proteomes" id="UP000050761"/>
    </source>
</evidence>
<accession>A0A3P7ZIH9</accession>
<gene>
    <name evidence="1" type="ORF">HPBE_LOCUS14393</name>
</gene>
<evidence type="ECO:0000313" key="3">
    <source>
        <dbReference type="WBParaSite" id="HPBE_0001439201-mRNA-1"/>
    </source>
</evidence>
<dbReference type="SUPFAM" id="SSF56219">
    <property type="entry name" value="DNase I-like"/>
    <property type="match status" value="1"/>
</dbReference>
<reference evidence="1 2" key="1">
    <citation type="submission" date="2018-11" db="EMBL/GenBank/DDBJ databases">
        <authorList>
            <consortium name="Pathogen Informatics"/>
        </authorList>
    </citation>
    <scope>NUCLEOTIDE SEQUENCE [LARGE SCALE GENOMIC DNA]</scope>
</reference>